<evidence type="ECO:0000313" key="3">
    <source>
        <dbReference type="EMBL" id="CDW57138.1"/>
    </source>
</evidence>
<feature type="region of interest" description="Disordered" evidence="1">
    <location>
        <begin position="37"/>
        <end position="56"/>
    </location>
</feature>
<reference evidence="3" key="2">
    <citation type="submission" date="2014-03" db="EMBL/GenBank/DDBJ databases">
        <title>The whipworm genome and dual-species transcriptomics of an intimate host-pathogen interaction.</title>
        <authorList>
            <person name="Foth B.J."/>
            <person name="Tsai I.J."/>
            <person name="Reid A.J."/>
            <person name="Bancroft A.J."/>
            <person name="Nichol S."/>
            <person name="Tracey A."/>
            <person name="Holroyd N."/>
            <person name="Cotton J.A."/>
            <person name="Stanley E.J."/>
            <person name="Zarowiecki M."/>
            <person name="Liu J.Z."/>
            <person name="Huckvale T."/>
            <person name="Cooper P.J."/>
            <person name="Grencis R.K."/>
            <person name="Berriman M."/>
        </authorList>
    </citation>
    <scope>NUCLEOTIDE SEQUENCE [LARGE SCALE GENOMIC DNA]</scope>
</reference>
<sequence>MEYLAKWQGHSWRSCIWLAEEDVHRVQLIEELEERERRMNEAANSESPNTGSTRQALNVEDKPPQLFPPDVICNNENSLAFGNSEADENALEYEKLNSFHNYALPAEVEPAHSIMPLPLPLSTTWVDSLYSMPYELCTDDDPISVGFQFPIPNGYFSDQMQEPYGSVPVDIVVKELNLSNPSSCYFMTYAKAKLSSFKKLILIKYNIRSPYDIEFAFAYQLLPEYFSLKDIVNLFLMGQKMYILFYFRVLKLSVENAGM</sequence>
<dbReference type="InterPro" id="IPR000953">
    <property type="entry name" value="Chromo/chromo_shadow_dom"/>
</dbReference>
<dbReference type="STRING" id="36087.A0A077ZCB1"/>
<dbReference type="AlphaFoldDB" id="A0A077ZCB1"/>
<evidence type="ECO:0000256" key="1">
    <source>
        <dbReference type="SAM" id="MobiDB-lite"/>
    </source>
</evidence>
<dbReference type="PROSITE" id="PS50013">
    <property type="entry name" value="CHROMO_2"/>
    <property type="match status" value="1"/>
</dbReference>
<dbReference type="EMBL" id="HG806124">
    <property type="protein sequence ID" value="CDW57138.1"/>
    <property type="molecule type" value="Genomic_DNA"/>
</dbReference>
<organism evidence="3 4">
    <name type="scientific">Trichuris trichiura</name>
    <name type="common">Whipworm</name>
    <name type="synonym">Trichocephalus trichiurus</name>
    <dbReference type="NCBI Taxonomy" id="36087"/>
    <lineage>
        <taxon>Eukaryota</taxon>
        <taxon>Metazoa</taxon>
        <taxon>Ecdysozoa</taxon>
        <taxon>Nematoda</taxon>
        <taxon>Enoplea</taxon>
        <taxon>Dorylaimia</taxon>
        <taxon>Trichinellida</taxon>
        <taxon>Trichuridae</taxon>
        <taxon>Trichuris</taxon>
    </lineage>
</organism>
<dbReference type="Proteomes" id="UP000030665">
    <property type="component" value="Unassembled WGS sequence"/>
</dbReference>
<accession>A0A077ZCB1</accession>
<name>A0A077ZCB1_TRITR</name>
<dbReference type="Gene3D" id="3.10.20.90">
    <property type="entry name" value="Phosphatidylinositol 3-kinase Catalytic Subunit, Chain A, domain 1"/>
    <property type="match status" value="1"/>
</dbReference>
<evidence type="ECO:0000259" key="2">
    <source>
        <dbReference type="PROSITE" id="PS50013"/>
    </source>
</evidence>
<proteinExistence type="predicted"/>
<gene>
    <name evidence="3" type="ORF">TTRE_0000542501</name>
</gene>
<dbReference type="OrthoDB" id="10415103at2759"/>
<dbReference type="SUPFAM" id="SSF54160">
    <property type="entry name" value="Chromo domain-like"/>
    <property type="match status" value="1"/>
</dbReference>
<feature type="domain" description="Chromo" evidence="2">
    <location>
        <begin position="1"/>
        <end position="44"/>
    </location>
</feature>
<protein>
    <recommendedName>
        <fullName evidence="2">Chromo domain-containing protein</fullName>
    </recommendedName>
</protein>
<feature type="compositionally biased region" description="Polar residues" evidence="1">
    <location>
        <begin position="42"/>
        <end position="56"/>
    </location>
</feature>
<evidence type="ECO:0000313" key="4">
    <source>
        <dbReference type="Proteomes" id="UP000030665"/>
    </source>
</evidence>
<keyword evidence="4" id="KW-1185">Reference proteome</keyword>
<reference evidence="3" key="1">
    <citation type="submission" date="2014-01" db="EMBL/GenBank/DDBJ databases">
        <authorList>
            <person name="Aslett M."/>
        </authorList>
    </citation>
    <scope>NUCLEOTIDE SEQUENCE</scope>
</reference>
<dbReference type="InterPro" id="IPR016197">
    <property type="entry name" value="Chromo-like_dom_sf"/>
</dbReference>